<accession>A0AB32TLP8</accession>
<evidence type="ECO:0000313" key="7">
    <source>
        <dbReference type="ZFIN" id="ZDB-GENE-130530-709"/>
    </source>
</evidence>
<dbReference type="SMART" id="SM00155">
    <property type="entry name" value="PLDc"/>
    <property type="match status" value="2"/>
</dbReference>
<dbReference type="CTD" id="200150"/>
<feature type="transmembrane region" description="Helical" evidence="3">
    <location>
        <begin position="61"/>
        <end position="82"/>
    </location>
</feature>
<evidence type="ECO:0000256" key="1">
    <source>
        <dbReference type="ARBA" id="ARBA00008664"/>
    </source>
</evidence>
<name>A0AB32TLP8_DANRE</name>
<evidence type="ECO:0000259" key="4">
    <source>
        <dbReference type="SMART" id="SM00155"/>
    </source>
</evidence>
<dbReference type="GO" id="GO:0003824">
    <property type="term" value="F:catalytic activity"/>
    <property type="evidence" value="ECO:0007669"/>
    <property type="project" value="InterPro"/>
</dbReference>
<sequence length="525" mass="59856">MQDRRFVSEAPGLRLTPDLGLFSAPLARPGNSMFSGAQQQDYSAMIWLKRRDKLERSQQKCIAVFALVCCFAVLVALIFSAVDVWGEDEDGVTEENCSRNCRIVLVENIPGELSFNSSSHLPLTVGLNHLLDQAKLSVEIVSPYWALTSTDQGARVYTSYQGQYLFQRLLSLKSRGVKLKVVSDQPNSTELKSMADRYAEVRYVNMTALTRGRLLSSFWVVDRKHIYIGSAGMNWKALSKLKELGIIVYDCSCLAMDLHRIFSFYWQLQYRDYIPSIWSKRVTAVYSRDEPLQLTLNNTDASAYVSTSPELFCPKGRSRDIDAIRHVIREAKRYIYISVTDYLPLVNRSFRGSAIIRYWSPIDEMLREAAVLKEVKVRLLISLWTRTHPLTFNFMTSMQALCTGLPVCSIEVRFYRGKEQMGGFQHRMNENKFVVTDNAVYIGNLDWVGSEFAFNAGAGLVFQEPENQQDGRDSIVEQLTAAFERDWFSPYTISLLSGSTTLQESQHGKQKLQSLKTKTESREHE</sequence>
<proteinExistence type="inferred from homology"/>
<evidence type="ECO:0000313" key="6">
    <source>
        <dbReference type="RefSeq" id="XP_068074383.1"/>
    </source>
</evidence>
<dbReference type="AGR" id="ZFIN:ZDB-GENE-130530-709"/>
<evidence type="ECO:0000256" key="2">
    <source>
        <dbReference type="SAM" id="MobiDB-lite"/>
    </source>
</evidence>
<comment type="similarity">
    <text evidence="1">Belongs to the phospholipase D family.</text>
</comment>
<dbReference type="SUPFAM" id="SSF56024">
    <property type="entry name" value="Phospholipase D/nuclease"/>
    <property type="match status" value="2"/>
</dbReference>
<dbReference type="Proteomes" id="UP000000437">
    <property type="component" value="Chromosome 6"/>
</dbReference>
<feature type="domain" description="PLD phosphodiesterase" evidence="4">
    <location>
        <begin position="210"/>
        <end position="237"/>
    </location>
</feature>
<dbReference type="AlphaFoldDB" id="A0AB32TLP8"/>
<evidence type="ECO:0000313" key="5">
    <source>
        <dbReference type="Proteomes" id="UP000000437"/>
    </source>
</evidence>
<feature type="domain" description="PLD phosphodiesterase" evidence="4">
    <location>
        <begin position="421"/>
        <end position="451"/>
    </location>
</feature>
<keyword evidence="3" id="KW-0472">Membrane</keyword>
<reference evidence="6" key="1">
    <citation type="submission" date="2025-08" db="UniProtKB">
        <authorList>
            <consortium name="RefSeq"/>
        </authorList>
    </citation>
    <scope>IDENTIFICATION</scope>
    <source>
        <strain evidence="6">Tuebingen</strain>
        <tissue evidence="6">Fibroblasts and whole tissue</tissue>
    </source>
</reference>
<dbReference type="PANTHER" id="PTHR10185:SF9">
    <property type="entry name" value="INACTIVE PHOSPHOLIPASE D5"/>
    <property type="match status" value="1"/>
</dbReference>
<dbReference type="InterPro" id="IPR032803">
    <property type="entry name" value="PLDc_3"/>
</dbReference>
<feature type="region of interest" description="Disordered" evidence="2">
    <location>
        <begin position="500"/>
        <end position="525"/>
    </location>
</feature>
<keyword evidence="3" id="KW-0812">Transmembrane</keyword>
<dbReference type="ZFIN" id="ZDB-GENE-130530-709">
    <property type="gene designation" value="pld5"/>
</dbReference>
<keyword evidence="3" id="KW-1133">Transmembrane helix</keyword>
<keyword evidence="5" id="KW-1185">Reference proteome</keyword>
<dbReference type="InterPro" id="IPR050874">
    <property type="entry name" value="Diverse_PLD-related"/>
</dbReference>
<feature type="compositionally biased region" description="Polar residues" evidence="2">
    <location>
        <begin position="500"/>
        <end position="516"/>
    </location>
</feature>
<organism evidence="5 6">
    <name type="scientific">Danio rerio</name>
    <name type="common">Zebrafish</name>
    <name type="synonym">Brachydanio rerio</name>
    <dbReference type="NCBI Taxonomy" id="7955"/>
    <lineage>
        <taxon>Eukaryota</taxon>
        <taxon>Metazoa</taxon>
        <taxon>Chordata</taxon>
        <taxon>Craniata</taxon>
        <taxon>Vertebrata</taxon>
        <taxon>Euteleostomi</taxon>
        <taxon>Actinopterygii</taxon>
        <taxon>Neopterygii</taxon>
        <taxon>Teleostei</taxon>
        <taxon>Ostariophysi</taxon>
        <taxon>Cypriniformes</taxon>
        <taxon>Danionidae</taxon>
        <taxon>Danioninae</taxon>
        <taxon>Danio</taxon>
    </lineage>
</organism>
<dbReference type="PANTHER" id="PTHR10185">
    <property type="entry name" value="PHOSPHOLIPASE D - RELATED"/>
    <property type="match status" value="1"/>
</dbReference>
<dbReference type="GeneID" id="100535478"/>
<gene>
    <name evidence="6 7" type="primary">pld5</name>
</gene>
<dbReference type="InterPro" id="IPR001736">
    <property type="entry name" value="PLipase_D/transphosphatidylase"/>
</dbReference>
<dbReference type="Gene3D" id="3.30.870.10">
    <property type="entry name" value="Endonuclease Chain A"/>
    <property type="match status" value="2"/>
</dbReference>
<dbReference type="RefSeq" id="XP_068074383.1">
    <property type="nucleotide sequence ID" value="XM_068218282.2"/>
</dbReference>
<evidence type="ECO:0000256" key="3">
    <source>
        <dbReference type="SAM" id="Phobius"/>
    </source>
</evidence>
<dbReference type="Pfam" id="PF13918">
    <property type="entry name" value="PLDc_3"/>
    <property type="match status" value="1"/>
</dbReference>
<protein>
    <submittedName>
        <fullName evidence="6">Inactive phospholipase D5 isoform X1</fullName>
    </submittedName>
</protein>